<dbReference type="EMBL" id="CANTFM010000213">
    <property type="protein sequence ID" value="CAI5714976.1"/>
    <property type="molecule type" value="Genomic_DNA"/>
</dbReference>
<sequence>MRRMVRRTQYDRVWEYTRVPPQPTPVYRCTGPLVRRLERLDDVGVPPAADVRSCTSAYANDIKVFCDSADANARDVATEEQTGPLLQCLPGPSDGCGNTHDPLRVYPKRGDVSRPAQSSSVGRGSKLRIKKTVAKRIFYLGVDVCIERFHHLPCRQTRLHQGDRLSLELLNLGFQLEAVAHMIVTITHPKIPIALIEAKWGDGFTVKLQAHARITGSVLTAKQAHLAGLAHNLVLAKKRLTTPWHCWILPSSSETNNTAEYMALLVGVQSAVRHGATRLLVEGESNRCLLRCAAPSAAIIEGYEGCAVEFGRSSSDWNGTSFATFLIAKLRQADRLANLSLDLRRTAMECGRHSGDMLGCPSGHHSACRRAARLAGSSEHWCYVC</sequence>
<evidence type="ECO:0008006" key="3">
    <source>
        <dbReference type="Google" id="ProtNLM"/>
    </source>
</evidence>
<accession>A0AAV0T9V3</accession>
<comment type="caution">
    <text evidence="1">The sequence shown here is derived from an EMBL/GenBank/DDBJ whole genome shotgun (WGS) entry which is preliminary data.</text>
</comment>
<organism evidence="1 2">
    <name type="scientific">Peronospora destructor</name>
    <dbReference type="NCBI Taxonomy" id="86335"/>
    <lineage>
        <taxon>Eukaryota</taxon>
        <taxon>Sar</taxon>
        <taxon>Stramenopiles</taxon>
        <taxon>Oomycota</taxon>
        <taxon>Peronosporomycetes</taxon>
        <taxon>Peronosporales</taxon>
        <taxon>Peronosporaceae</taxon>
        <taxon>Peronospora</taxon>
    </lineage>
</organism>
<dbReference type="Proteomes" id="UP001162029">
    <property type="component" value="Unassembled WGS sequence"/>
</dbReference>
<gene>
    <name evidence="1" type="ORF">PDE001_LOCUS1239</name>
</gene>
<evidence type="ECO:0000313" key="2">
    <source>
        <dbReference type="Proteomes" id="UP001162029"/>
    </source>
</evidence>
<reference evidence="1" key="1">
    <citation type="submission" date="2022-12" db="EMBL/GenBank/DDBJ databases">
        <authorList>
            <person name="Webb A."/>
        </authorList>
    </citation>
    <scope>NUCLEOTIDE SEQUENCE</scope>
    <source>
        <strain evidence="1">Pd1</strain>
    </source>
</reference>
<protein>
    <recommendedName>
        <fullName evidence="3">RNase H type-1 domain-containing protein</fullName>
    </recommendedName>
</protein>
<evidence type="ECO:0000313" key="1">
    <source>
        <dbReference type="EMBL" id="CAI5714976.1"/>
    </source>
</evidence>
<name>A0AAV0T9V3_9STRA</name>
<dbReference type="AlphaFoldDB" id="A0AAV0T9V3"/>
<keyword evidence="2" id="KW-1185">Reference proteome</keyword>
<proteinExistence type="predicted"/>